<reference evidence="8" key="1">
    <citation type="journal article" date="2019" name="Int. J. Syst. Evol. Microbiol.">
        <title>The Global Catalogue of Microorganisms (GCM) 10K type strain sequencing project: providing services to taxonomists for standard genome sequencing and annotation.</title>
        <authorList>
            <consortium name="The Broad Institute Genomics Platform"/>
            <consortium name="The Broad Institute Genome Sequencing Center for Infectious Disease"/>
            <person name="Wu L."/>
            <person name="Ma J."/>
        </authorList>
    </citation>
    <scope>NUCLEOTIDE SEQUENCE [LARGE SCALE GENOMIC DNA]</scope>
    <source>
        <strain evidence="8">KCTC 42143</strain>
    </source>
</reference>
<evidence type="ECO:0000313" key="7">
    <source>
        <dbReference type="EMBL" id="MFD1799297.1"/>
    </source>
</evidence>
<dbReference type="InterPro" id="IPR016166">
    <property type="entry name" value="FAD-bd_PCMH"/>
</dbReference>
<keyword evidence="5" id="KW-0560">Oxidoreductase</keyword>
<dbReference type="Pfam" id="PF08031">
    <property type="entry name" value="BBE"/>
    <property type="match status" value="1"/>
</dbReference>
<sequence>MKTFDEEYLAAVVNGEVYTETNKKYENLRMVKNTVFDPHPLAIVKCLNEADVVQTIRYCREQELAFTVKCTGHSAAGFSAGDEEIVIDISSLDQVEVDGSTNLVTVGGGANWFKVGEALVPYDLAITSGDMGGVGVGGNAQGSGMGFFIRKYGVTTGRIRKVRVVDATGKILVASETEHSDLFWAIRGGAGNFGVVTEFVFEAHPGGTVLAGNLFYQYDPQLIQQLTDYILHAPDELNGTLSFTTAPFTSQMPEQYKGQLVIALMVCIKGSPAAGNQMIKELKKYSGFLFDEVDFVPYIKLFPPIDPSGNTLMLNFYTNELPDELISELNQELVTTGDPQLVTQVKVLGGYFGRVSNEAMAYSQRENNYLVIMRKAFGSAEEALLANEDWKDKWEQLRKYANGIDINFLGIGQLNELEMMYKPANLKKLKELKKQYDPANCFIGVLSIQ</sequence>
<evidence type="ECO:0000313" key="8">
    <source>
        <dbReference type="Proteomes" id="UP001597285"/>
    </source>
</evidence>
<evidence type="ECO:0000259" key="6">
    <source>
        <dbReference type="PROSITE" id="PS51387"/>
    </source>
</evidence>
<dbReference type="Proteomes" id="UP001597285">
    <property type="component" value="Unassembled WGS sequence"/>
</dbReference>
<dbReference type="PANTHER" id="PTHR42973:SF39">
    <property type="entry name" value="FAD-BINDING PCMH-TYPE DOMAIN-CONTAINING PROTEIN"/>
    <property type="match status" value="1"/>
</dbReference>
<dbReference type="EMBL" id="JBHUFF010000010">
    <property type="protein sequence ID" value="MFD1799297.1"/>
    <property type="molecule type" value="Genomic_DNA"/>
</dbReference>
<dbReference type="InterPro" id="IPR012951">
    <property type="entry name" value="BBE"/>
</dbReference>
<protein>
    <submittedName>
        <fullName evidence="7">FAD-binding oxidoreductase</fullName>
    </submittedName>
</protein>
<feature type="domain" description="FAD-binding PCMH-type" evidence="6">
    <location>
        <begin position="36"/>
        <end position="206"/>
    </location>
</feature>
<comment type="caution">
    <text evidence="7">The sequence shown here is derived from an EMBL/GenBank/DDBJ whole genome shotgun (WGS) entry which is preliminary data.</text>
</comment>
<comment type="similarity">
    <text evidence="2">Belongs to the oxygen-dependent FAD-linked oxidoreductase family.</text>
</comment>
<dbReference type="PANTHER" id="PTHR42973">
    <property type="entry name" value="BINDING OXIDOREDUCTASE, PUTATIVE (AFU_ORTHOLOGUE AFUA_1G17690)-RELATED"/>
    <property type="match status" value="1"/>
</dbReference>
<organism evidence="7 8">
    <name type="scientific">Carnobacterium antarcticum</name>
    <dbReference type="NCBI Taxonomy" id="2126436"/>
    <lineage>
        <taxon>Bacteria</taxon>
        <taxon>Bacillati</taxon>
        <taxon>Bacillota</taxon>
        <taxon>Bacilli</taxon>
        <taxon>Lactobacillales</taxon>
        <taxon>Carnobacteriaceae</taxon>
        <taxon>Carnobacterium</taxon>
    </lineage>
</organism>
<dbReference type="InterPro" id="IPR006094">
    <property type="entry name" value="Oxid_FAD_bind_N"/>
</dbReference>
<evidence type="ECO:0000256" key="5">
    <source>
        <dbReference type="ARBA" id="ARBA00023002"/>
    </source>
</evidence>
<dbReference type="SUPFAM" id="SSF56176">
    <property type="entry name" value="FAD-binding/transporter-associated domain-like"/>
    <property type="match status" value="1"/>
</dbReference>
<evidence type="ECO:0000256" key="4">
    <source>
        <dbReference type="ARBA" id="ARBA00022827"/>
    </source>
</evidence>
<dbReference type="InterPro" id="IPR050416">
    <property type="entry name" value="FAD-linked_Oxidoreductase"/>
</dbReference>
<dbReference type="PROSITE" id="PS51387">
    <property type="entry name" value="FAD_PCMH"/>
    <property type="match status" value="1"/>
</dbReference>
<dbReference type="Gene3D" id="3.30.43.10">
    <property type="entry name" value="Uridine Diphospho-n-acetylenolpyruvylglucosamine Reductase, domain 2"/>
    <property type="match status" value="1"/>
</dbReference>
<comment type="cofactor">
    <cofactor evidence="1">
        <name>FAD</name>
        <dbReference type="ChEBI" id="CHEBI:57692"/>
    </cofactor>
</comment>
<dbReference type="Gene3D" id="3.40.462.20">
    <property type="match status" value="1"/>
</dbReference>
<proteinExistence type="inferred from homology"/>
<dbReference type="InterPro" id="IPR016167">
    <property type="entry name" value="FAD-bd_PCMH_sub1"/>
</dbReference>
<dbReference type="RefSeq" id="WP_058918688.1">
    <property type="nucleotide sequence ID" value="NZ_JBHSQC010000013.1"/>
</dbReference>
<keyword evidence="3" id="KW-0285">Flavoprotein</keyword>
<dbReference type="InterPro" id="IPR036318">
    <property type="entry name" value="FAD-bd_PCMH-like_sf"/>
</dbReference>
<dbReference type="InterPro" id="IPR016169">
    <property type="entry name" value="FAD-bd_PCMH_sub2"/>
</dbReference>
<dbReference type="Pfam" id="PF01565">
    <property type="entry name" value="FAD_binding_4"/>
    <property type="match status" value="1"/>
</dbReference>
<keyword evidence="4" id="KW-0274">FAD</keyword>
<evidence type="ECO:0000256" key="3">
    <source>
        <dbReference type="ARBA" id="ARBA00022630"/>
    </source>
</evidence>
<evidence type="ECO:0000256" key="1">
    <source>
        <dbReference type="ARBA" id="ARBA00001974"/>
    </source>
</evidence>
<evidence type="ECO:0000256" key="2">
    <source>
        <dbReference type="ARBA" id="ARBA00005466"/>
    </source>
</evidence>
<gene>
    <name evidence="7" type="ORF">ACFSBK_05400</name>
</gene>
<keyword evidence="8" id="KW-1185">Reference proteome</keyword>
<dbReference type="Gene3D" id="3.30.465.10">
    <property type="match status" value="1"/>
</dbReference>
<name>A0ABW4NQY3_9LACT</name>
<accession>A0ABW4NQY3</accession>